<protein>
    <submittedName>
        <fullName evidence="4">Alcohol dehydrogenase, putative</fullName>
    </submittedName>
</protein>
<dbReference type="STRING" id="441959.B8LV65"/>
<reference evidence="5" key="1">
    <citation type="journal article" date="2015" name="Genome Announc.">
        <title>Genome sequence of the AIDS-associated pathogen Penicillium marneffei (ATCC18224) and its near taxonomic relative Talaromyces stipitatus (ATCC10500).</title>
        <authorList>
            <person name="Nierman W.C."/>
            <person name="Fedorova-Abrams N.D."/>
            <person name="Andrianopoulos A."/>
        </authorList>
    </citation>
    <scope>NUCLEOTIDE SEQUENCE [LARGE SCALE GENOMIC DNA]</scope>
    <source>
        <strain evidence="5">ATCC 10500 / CBS 375.48 / QM 6759 / NRRL 1006</strain>
    </source>
</reference>
<dbReference type="CDD" id="cd08249">
    <property type="entry name" value="enoyl_reductase_like"/>
    <property type="match status" value="1"/>
</dbReference>
<proteinExistence type="inferred from homology"/>
<dbReference type="InterPro" id="IPR011032">
    <property type="entry name" value="GroES-like_sf"/>
</dbReference>
<dbReference type="VEuPathDB" id="FungiDB:TSTA_065690"/>
<dbReference type="Gene3D" id="3.40.50.720">
    <property type="entry name" value="NAD(P)-binding Rossmann-like Domain"/>
    <property type="match status" value="1"/>
</dbReference>
<dbReference type="InterPro" id="IPR047122">
    <property type="entry name" value="Trans-enoyl_RdTase-like"/>
</dbReference>
<feature type="domain" description="Enoyl reductase (ER)" evidence="3">
    <location>
        <begin position="38"/>
        <end position="363"/>
    </location>
</feature>
<dbReference type="Pfam" id="PF13602">
    <property type="entry name" value="ADH_zinc_N_2"/>
    <property type="match status" value="1"/>
</dbReference>
<dbReference type="InParanoid" id="B8LV65"/>
<name>B8LV65_TALSN</name>
<dbReference type="eggNOG" id="KOG1198">
    <property type="taxonomic scope" value="Eukaryota"/>
</dbReference>
<organism evidence="4 5">
    <name type="scientific">Talaromyces stipitatus (strain ATCC 10500 / CBS 375.48 / QM 6759 / NRRL 1006)</name>
    <name type="common">Penicillium stipitatum</name>
    <dbReference type="NCBI Taxonomy" id="441959"/>
    <lineage>
        <taxon>Eukaryota</taxon>
        <taxon>Fungi</taxon>
        <taxon>Dikarya</taxon>
        <taxon>Ascomycota</taxon>
        <taxon>Pezizomycotina</taxon>
        <taxon>Eurotiomycetes</taxon>
        <taxon>Eurotiomycetidae</taxon>
        <taxon>Eurotiales</taxon>
        <taxon>Trichocomaceae</taxon>
        <taxon>Talaromyces</taxon>
        <taxon>Talaromyces sect. Talaromyces</taxon>
    </lineage>
</organism>
<dbReference type="Proteomes" id="UP000001745">
    <property type="component" value="Unassembled WGS sequence"/>
</dbReference>
<evidence type="ECO:0000256" key="1">
    <source>
        <dbReference type="ARBA" id="ARBA00008072"/>
    </source>
</evidence>
<dbReference type="InterPro" id="IPR036291">
    <property type="entry name" value="NAD(P)-bd_dom_sf"/>
</dbReference>
<dbReference type="PhylomeDB" id="B8LV65"/>
<evidence type="ECO:0000313" key="4">
    <source>
        <dbReference type="EMBL" id="EED23115.1"/>
    </source>
</evidence>
<dbReference type="SUPFAM" id="SSF50129">
    <property type="entry name" value="GroES-like"/>
    <property type="match status" value="1"/>
</dbReference>
<dbReference type="GeneID" id="8106018"/>
<dbReference type="GO" id="GO:0016651">
    <property type="term" value="F:oxidoreductase activity, acting on NAD(P)H"/>
    <property type="evidence" value="ECO:0007669"/>
    <property type="project" value="InterPro"/>
</dbReference>
<dbReference type="EMBL" id="EQ962652">
    <property type="protein sequence ID" value="EED23115.1"/>
    <property type="molecule type" value="Genomic_DNA"/>
</dbReference>
<accession>B8LV65</accession>
<dbReference type="InterPro" id="IPR013154">
    <property type="entry name" value="ADH-like_N"/>
</dbReference>
<dbReference type="SUPFAM" id="SSF51735">
    <property type="entry name" value="NAD(P)-binding Rossmann-fold domains"/>
    <property type="match status" value="1"/>
</dbReference>
<evidence type="ECO:0000259" key="3">
    <source>
        <dbReference type="SMART" id="SM00829"/>
    </source>
</evidence>
<comment type="similarity">
    <text evidence="1">Belongs to the zinc-containing alcohol dehydrogenase family.</text>
</comment>
<dbReference type="HOGENOM" id="CLU_026673_16_5_1"/>
<dbReference type="Gene3D" id="3.90.180.10">
    <property type="entry name" value="Medium-chain alcohol dehydrogenases, catalytic domain"/>
    <property type="match status" value="1"/>
</dbReference>
<sequence length="365" mass="39390">MEYIRTLITAYFAFKKPFFDRSFRHTETTKLLLVQKGGPFEVKKTPQHDVKPDQVLIRQRAIALNGLDPLQRDLGVNIQTWPYVLGVEGAGVIEAIGSEVEGFQVGDEVLAWELSVEGWGGAYQEHVVVPARFVAKKPKNISIEEAASLPICYNAAICTMFALKLRIPIPNFRGASNSEGEPEPKSILVLGGSSVVGASAIQLLRLAYPSVPIFATSSPAHHAHLLSLGATKVFDYHSPTMVSDIKAASPESRGVDMIFDVVGAGASQTDICDTFDPNGIKKYGALVTAKTVTVPEGVTKFESGGWTLLGMPGQEQVIPALAQLVEEGKYKVPLSVKVVGHGLEQIPDVMDQVRSVSGEKLIVTL</sequence>
<evidence type="ECO:0000313" key="5">
    <source>
        <dbReference type="Proteomes" id="UP000001745"/>
    </source>
</evidence>
<evidence type="ECO:0000256" key="2">
    <source>
        <dbReference type="ARBA" id="ARBA00023002"/>
    </source>
</evidence>
<keyword evidence="5" id="KW-1185">Reference proteome</keyword>
<dbReference type="Pfam" id="PF08240">
    <property type="entry name" value="ADH_N"/>
    <property type="match status" value="1"/>
</dbReference>
<keyword evidence="2" id="KW-0560">Oxidoreductase</keyword>
<dbReference type="PANTHER" id="PTHR45348:SF2">
    <property type="entry name" value="ZINC-TYPE ALCOHOL DEHYDROGENASE-LIKE PROTEIN C2E1P3.01"/>
    <property type="match status" value="1"/>
</dbReference>
<dbReference type="InterPro" id="IPR020843">
    <property type="entry name" value="ER"/>
</dbReference>
<dbReference type="PANTHER" id="PTHR45348">
    <property type="entry name" value="HYPOTHETICAL OXIDOREDUCTASE (EUROFUNG)"/>
    <property type="match status" value="1"/>
</dbReference>
<dbReference type="OMA" id="ASLPICY"/>
<dbReference type="OrthoDB" id="10257049at2759"/>
<gene>
    <name evidence="4" type="ORF">TSTA_065690</name>
</gene>
<dbReference type="RefSeq" id="XP_002340502.1">
    <property type="nucleotide sequence ID" value="XM_002340461.1"/>
</dbReference>
<dbReference type="AlphaFoldDB" id="B8LV65"/>
<dbReference type="SMART" id="SM00829">
    <property type="entry name" value="PKS_ER"/>
    <property type="match status" value="1"/>
</dbReference>